<comment type="subcellular location">
    <subcellularLocation>
        <location evidence="1">Nucleus</location>
    </subcellularLocation>
</comment>
<evidence type="ECO:0000256" key="8">
    <source>
        <dbReference type="ARBA" id="ARBA00023242"/>
    </source>
</evidence>
<keyword evidence="3 9" id="KW-0863">Zinc-finger</keyword>
<dbReference type="PROSITE" id="PS51141">
    <property type="entry name" value="ZF_SBP"/>
    <property type="match status" value="1"/>
</dbReference>
<evidence type="ECO:0000256" key="2">
    <source>
        <dbReference type="ARBA" id="ARBA00022723"/>
    </source>
</evidence>
<keyword evidence="4" id="KW-0862">Zinc</keyword>
<organism evidence="13 14">
    <name type="scientific">Setaria viridis</name>
    <name type="common">Green bristlegrass</name>
    <name type="synonym">Setaria italica subsp. viridis</name>
    <dbReference type="NCBI Taxonomy" id="4556"/>
    <lineage>
        <taxon>Eukaryota</taxon>
        <taxon>Viridiplantae</taxon>
        <taxon>Streptophyta</taxon>
        <taxon>Embryophyta</taxon>
        <taxon>Tracheophyta</taxon>
        <taxon>Spermatophyta</taxon>
        <taxon>Magnoliopsida</taxon>
        <taxon>Liliopsida</taxon>
        <taxon>Poales</taxon>
        <taxon>Poaceae</taxon>
        <taxon>PACMAD clade</taxon>
        <taxon>Panicoideae</taxon>
        <taxon>Panicodae</taxon>
        <taxon>Paniceae</taxon>
        <taxon>Cenchrinae</taxon>
        <taxon>Setaria</taxon>
    </lineage>
</organism>
<accession>A0A4U6T0W0</accession>
<keyword evidence="6" id="KW-0238">DNA-binding</keyword>
<dbReference type="SUPFAM" id="SSF103612">
    <property type="entry name" value="SBT domain"/>
    <property type="match status" value="1"/>
</dbReference>
<dbReference type="SMART" id="SM00248">
    <property type="entry name" value="ANK"/>
    <property type="match status" value="2"/>
</dbReference>
<evidence type="ECO:0000256" key="11">
    <source>
        <dbReference type="SAM" id="Phobius"/>
    </source>
</evidence>
<dbReference type="InterPro" id="IPR036770">
    <property type="entry name" value="Ankyrin_rpt-contain_sf"/>
</dbReference>
<dbReference type="OMA" id="CEQKLAY"/>
<dbReference type="PANTHER" id="PTHR31251:SF230">
    <property type="entry name" value="SQUAMOSA PROMOTER-BINDING-LIKE PROTEIN 6"/>
    <property type="match status" value="1"/>
</dbReference>
<dbReference type="InterPro" id="IPR036893">
    <property type="entry name" value="SBP_sf"/>
</dbReference>
<evidence type="ECO:0000256" key="7">
    <source>
        <dbReference type="ARBA" id="ARBA00023163"/>
    </source>
</evidence>
<sequence>MEAARLGAQSSHLYGGGLGELDLNRRESRVFGWDLNDWSWDSEGFVATPVPTAAAHGSGLNSSPSSSEEAEAEVARNGLGGDSDKRKRVVVIDDDDREDQDAIVNGGGSLSLRIGGNAVGAGAMEGGDVNEDERNGKKIRVQGGSSSGPSCQVEGCGADLTAAKDYHRRHKVCEMHAKASTAVVGNTVQRFCQQCSRFHLLQEFDEGKRSCRRRLAGHNRRRRKTRPDITIGGAASIEDKVSNYLLLSLIGICANLNSDSVQHSNSQELLSTLLKNLGSVAKSLEPKELCKLLEAYQSLQNGSNAGTSGTANAAEEAAGPSNSQLPFVNGSHRGQASSSAVPVQSKATIVVTPEPTSCKLKDFDLNDTCHDTEGFEDGQEGSPPPPFKAADSPNCASWMQQDSNQSPPQTSGNSDSTSTQSLSSSNGDAQCRTDKIVFKLFNKVPSDLPPVLRSQILGWLSSSPTDIESYIRPGCIILTVYLRLVESAWRELSDNMSLHLDKLLNSSTGDFWASGLVFVMVRRQLAFMHNGQIMLDRPLASSSHHYCKILRVRPVAAPYSATINFRVEGFNLLSNSSRLICSFEGRSIFQEDTGTVADDVNYEDSDIECLSFCCSIPGPRGRGFMEVEDSGFSNGFFPFIIAEKDVCSEVSELESIFESSSNKNADANDIARDQALEFLNELGWLLHRANVMSKQDEMDTPLATFNMWRFRNLGIFAMEREWCAVVKMLLDFLFIGLIDVGSRSPEEVVLSENLLHAAVRRKSVQMIRFLLRYKPNKNLKGTAQTYLFRPDAPGPSTITPLHVAAATNDAEDVLDVLTDDPGLVGISAWSNARDETGFTPEDYARQRGNDAYLNLVQRKIDKHLGKGHVVLGVPSSMCSVITDGVKPGDVSLEICRPMSASVPGCLLCTQQARVYPNSRARTFLYRPAMLTVMGVAVVCVCVGILLHTFPRVYAAPTFRWELLERGPM</sequence>
<evidence type="ECO:0000256" key="10">
    <source>
        <dbReference type="SAM" id="MobiDB-lite"/>
    </source>
</evidence>
<evidence type="ECO:0000256" key="6">
    <source>
        <dbReference type="ARBA" id="ARBA00023125"/>
    </source>
</evidence>
<evidence type="ECO:0000259" key="12">
    <source>
        <dbReference type="PROSITE" id="PS51141"/>
    </source>
</evidence>
<gene>
    <name evidence="13" type="ORF">SEVIR_9G022400v2</name>
</gene>
<keyword evidence="7" id="KW-0804">Transcription</keyword>
<name>A0A4U6T0W0_SETVI</name>
<keyword evidence="8" id="KW-0539">Nucleus</keyword>
<feature type="region of interest" description="Disordered" evidence="10">
    <location>
        <begin position="51"/>
        <end position="83"/>
    </location>
</feature>
<evidence type="ECO:0000313" key="13">
    <source>
        <dbReference type="EMBL" id="TKV90346.1"/>
    </source>
</evidence>
<feature type="region of interest" description="Disordered" evidence="10">
    <location>
        <begin position="304"/>
        <end position="348"/>
    </location>
</feature>
<dbReference type="InterPro" id="IPR002110">
    <property type="entry name" value="Ankyrin_rpt"/>
</dbReference>
<keyword evidence="11" id="KW-0812">Transmembrane</keyword>
<keyword evidence="11" id="KW-0472">Membrane</keyword>
<evidence type="ECO:0000256" key="1">
    <source>
        <dbReference type="ARBA" id="ARBA00004123"/>
    </source>
</evidence>
<feature type="domain" description="SBP-type" evidence="12">
    <location>
        <begin position="148"/>
        <end position="225"/>
    </location>
</feature>
<dbReference type="PANTHER" id="PTHR31251">
    <property type="entry name" value="SQUAMOSA PROMOTER-BINDING-LIKE PROTEIN 4"/>
    <property type="match status" value="1"/>
</dbReference>
<reference evidence="13" key="1">
    <citation type="submission" date="2019-03" db="EMBL/GenBank/DDBJ databases">
        <title>WGS assembly of Setaria viridis.</title>
        <authorList>
            <person name="Huang P."/>
            <person name="Jenkins J."/>
            <person name="Grimwood J."/>
            <person name="Barry K."/>
            <person name="Healey A."/>
            <person name="Mamidi S."/>
            <person name="Sreedasyam A."/>
            <person name="Shu S."/>
            <person name="Feldman M."/>
            <person name="Wu J."/>
            <person name="Yu Y."/>
            <person name="Chen C."/>
            <person name="Johnson J."/>
            <person name="Rokhsar D."/>
            <person name="Baxter I."/>
            <person name="Schmutz J."/>
            <person name="Brutnell T."/>
            <person name="Kellogg E."/>
        </authorList>
    </citation>
    <scope>NUCLEOTIDE SEQUENCE [LARGE SCALE GENOMIC DNA]</scope>
</reference>
<feature type="transmembrane region" description="Helical" evidence="11">
    <location>
        <begin position="928"/>
        <end position="949"/>
    </location>
</feature>
<evidence type="ECO:0000256" key="5">
    <source>
        <dbReference type="ARBA" id="ARBA00023015"/>
    </source>
</evidence>
<feature type="compositionally biased region" description="Polar residues" evidence="10">
    <location>
        <begin position="320"/>
        <end position="347"/>
    </location>
</feature>
<dbReference type="FunFam" id="4.10.1100.10:FF:000001">
    <property type="entry name" value="Squamosa promoter-binding-like protein 14"/>
    <property type="match status" value="1"/>
</dbReference>
<dbReference type="InterPro" id="IPR044817">
    <property type="entry name" value="SBP-like"/>
</dbReference>
<dbReference type="Pfam" id="PF26102">
    <property type="entry name" value="Ig_SPL7"/>
    <property type="match status" value="1"/>
</dbReference>
<dbReference type="InterPro" id="IPR004333">
    <property type="entry name" value="SBP_dom"/>
</dbReference>
<keyword evidence="2" id="KW-0479">Metal-binding</keyword>
<keyword evidence="14" id="KW-1185">Reference proteome</keyword>
<evidence type="ECO:0000313" key="14">
    <source>
        <dbReference type="Proteomes" id="UP000298652"/>
    </source>
</evidence>
<protein>
    <recommendedName>
        <fullName evidence="12">SBP-type domain-containing protein</fullName>
    </recommendedName>
</protein>
<dbReference type="Gene3D" id="4.10.1100.10">
    <property type="entry name" value="Transcription factor, SBP-box domain"/>
    <property type="match status" value="1"/>
</dbReference>
<evidence type="ECO:0000256" key="3">
    <source>
        <dbReference type="ARBA" id="ARBA00022771"/>
    </source>
</evidence>
<evidence type="ECO:0000256" key="9">
    <source>
        <dbReference type="PROSITE-ProRule" id="PRU00470"/>
    </source>
</evidence>
<feature type="region of interest" description="Disordered" evidence="10">
    <location>
        <begin position="369"/>
        <end position="428"/>
    </location>
</feature>
<dbReference type="SUPFAM" id="SSF48403">
    <property type="entry name" value="Ankyrin repeat"/>
    <property type="match status" value="1"/>
</dbReference>
<dbReference type="Proteomes" id="UP000298652">
    <property type="component" value="Chromosome 9"/>
</dbReference>
<keyword evidence="11" id="KW-1133">Transmembrane helix</keyword>
<feature type="compositionally biased region" description="Low complexity" evidence="10">
    <location>
        <begin position="409"/>
        <end position="428"/>
    </location>
</feature>
<evidence type="ECO:0000256" key="4">
    <source>
        <dbReference type="ARBA" id="ARBA00022833"/>
    </source>
</evidence>
<dbReference type="Pfam" id="PF03110">
    <property type="entry name" value="SBP"/>
    <property type="match status" value="1"/>
</dbReference>
<dbReference type="AlphaFoldDB" id="A0A4U6T0W0"/>
<keyword evidence="5" id="KW-0805">Transcription regulation</keyword>
<dbReference type="GO" id="GO:0008270">
    <property type="term" value="F:zinc ion binding"/>
    <property type="evidence" value="ECO:0007669"/>
    <property type="project" value="UniProtKB-KW"/>
</dbReference>
<dbReference type="GO" id="GO:0005634">
    <property type="term" value="C:nucleus"/>
    <property type="evidence" value="ECO:0007669"/>
    <property type="project" value="UniProtKB-SubCell"/>
</dbReference>
<dbReference type="GO" id="GO:0003677">
    <property type="term" value="F:DNA binding"/>
    <property type="evidence" value="ECO:0007669"/>
    <property type="project" value="UniProtKB-KW"/>
</dbReference>
<dbReference type="EMBL" id="CM016560">
    <property type="protein sequence ID" value="TKV90346.1"/>
    <property type="molecule type" value="Genomic_DNA"/>
</dbReference>
<feature type="compositionally biased region" description="Polar residues" evidence="10">
    <location>
        <begin position="394"/>
        <end position="408"/>
    </location>
</feature>
<dbReference type="Gene3D" id="1.25.40.20">
    <property type="entry name" value="Ankyrin repeat-containing domain"/>
    <property type="match status" value="1"/>
</dbReference>
<dbReference type="Gramene" id="TKV90346">
    <property type="protein sequence ID" value="TKV90346"/>
    <property type="gene ID" value="SEVIR_9G022400v2"/>
</dbReference>
<proteinExistence type="predicted"/>